<feature type="compositionally biased region" description="Polar residues" evidence="2">
    <location>
        <begin position="984"/>
        <end position="1006"/>
    </location>
</feature>
<feature type="region of interest" description="Disordered" evidence="2">
    <location>
        <begin position="334"/>
        <end position="386"/>
    </location>
</feature>
<dbReference type="GO" id="GO:0008270">
    <property type="term" value="F:zinc ion binding"/>
    <property type="evidence" value="ECO:0007669"/>
    <property type="project" value="UniProtKB-KW"/>
</dbReference>
<dbReference type="EMBL" id="JAVRJZ010000001">
    <property type="protein sequence ID" value="KAK2727398.1"/>
    <property type="molecule type" value="Genomic_DNA"/>
</dbReference>
<dbReference type="InterPro" id="IPR040373">
    <property type="entry name" value="CASZ1"/>
</dbReference>
<dbReference type="SMART" id="SM00355">
    <property type="entry name" value="ZnF_C2H2"/>
    <property type="match status" value="11"/>
</dbReference>
<feature type="region of interest" description="Disordered" evidence="2">
    <location>
        <begin position="1127"/>
        <end position="1163"/>
    </location>
</feature>
<evidence type="ECO:0000256" key="2">
    <source>
        <dbReference type="SAM" id="MobiDB-lite"/>
    </source>
</evidence>
<dbReference type="GO" id="GO:0000981">
    <property type="term" value="F:DNA-binding transcription factor activity, RNA polymerase II-specific"/>
    <property type="evidence" value="ECO:0007669"/>
    <property type="project" value="TreeGrafter"/>
</dbReference>
<feature type="compositionally biased region" description="Polar residues" evidence="2">
    <location>
        <begin position="1250"/>
        <end position="1262"/>
    </location>
</feature>
<dbReference type="InterPro" id="IPR013087">
    <property type="entry name" value="Znf_C2H2_type"/>
</dbReference>
<feature type="region of interest" description="Disordered" evidence="2">
    <location>
        <begin position="115"/>
        <end position="190"/>
    </location>
</feature>
<feature type="domain" description="C2H2-type" evidence="3">
    <location>
        <begin position="536"/>
        <end position="565"/>
    </location>
</feature>
<keyword evidence="1" id="KW-0862">Zinc</keyword>
<keyword evidence="1" id="KW-0479">Metal-binding</keyword>
<feature type="compositionally biased region" description="Polar residues" evidence="2">
    <location>
        <begin position="334"/>
        <end position="345"/>
    </location>
</feature>
<feature type="compositionally biased region" description="Basic and acidic residues" evidence="2">
    <location>
        <begin position="1127"/>
        <end position="1141"/>
    </location>
</feature>
<dbReference type="PANTHER" id="PTHR12451:SF0">
    <property type="entry name" value="ZINC FINGER PROTEIN CASTOR HOMOLOG 1"/>
    <property type="match status" value="1"/>
</dbReference>
<feature type="compositionally biased region" description="Basic and acidic residues" evidence="2">
    <location>
        <begin position="211"/>
        <end position="222"/>
    </location>
</feature>
<feature type="region of interest" description="Disordered" evidence="2">
    <location>
        <begin position="274"/>
        <end position="312"/>
    </location>
</feature>
<keyword evidence="5" id="KW-1185">Reference proteome</keyword>
<feature type="region of interest" description="Disordered" evidence="2">
    <location>
        <begin position="983"/>
        <end position="1011"/>
    </location>
</feature>
<feature type="region of interest" description="Disordered" evidence="2">
    <location>
        <begin position="723"/>
        <end position="800"/>
    </location>
</feature>
<protein>
    <recommendedName>
        <fullName evidence="3">C2H2-type domain-containing protein</fullName>
    </recommendedName>
</protein>
<dbReference type="PANTHER" id="PTHR12451">
    <property type="entry name" value="TRANSCRIPTION FACTOR CASTOR PROTEIN MING -RELATED"/>
    <property type="match status" value="1"/>
</dbReference>
<feature type="region of interest" description="Disordered" evidence="2">
    <location>
        <begin position="211"/>
        <end position="253"/>
    </location>
</feature>
<feature type="compositionally biased region" description="Low complexity" evidence="2">
    <location>
        <begin position="363"/>
        <end position="375"/>
    </location>
</feature>
<feature type="domain" description="C2H2-type" evidence="3">
    <location>
        <begin position="1457"/>
        <end position="1486"/>
    </location>
</feature>
<feature type="region of interest" description="Disordered" evidence="2">
    <location>
        <begin position="26"/>
        <end position="45"/>
    </location>
</feature>
<evidence type="ECO:0000259" key="3">
    <source>
        <dbReference type="PROSITE" id="PS50157"/>
    </source>
</evidence>
<feature type="region of interest" description="Disordered" evidence="2">
    <location>
        <begin position="1383"/>
        <end position="1422"/>
    </location>
</feature>
<gene>
    <name evidence="4" type="ORF">QYM36_008031</name>
</gene>
<dbReference type="PROSITE" id="PS50157">
    <property type="entry name" value="ZINC_FINGER_C2H2_2"/>
    <property type="match status" value="3"/>
</dbReference>
<dbReference type="GO" id="GO:0000977">
    <property type="term" value="F:RNA polymerase II transcription regulatory region sequence-specific DNA binding"/>
    <property type="evidence" value="ECO:0007669"/>
    <property type="project" value="TreeGrafter"/>
</dbReference>
<feature type="compositionally biased region" description="Polar residues" evidence="2">
    <location>
        <begin position="303"/>
        <end position="312"/>
    </location>
</feature>
<dbReference type="GO" id="GO:0045664">
    <property type="term" value="P:regulation of neuron differentiation"/>
    <property type="evidence" value="ECO:0007669"/>
    <property type="project" value="TreeGrafter"/>
</dbReference>
<organism evidence="4 5">
    <name type="scientific">Artemia franciscana</name>
    <name type="common">Brine shrimp</name>
    <name type="synonym">Artemia sanfranciscana</name>
    <dbReference type="NCBI Taxonomy" id="6661"/>
    <lineage>
        <taxon>Eukaryota</taxon>
        <taxon>Metazoa</taxon>
        <taxon>Ecdysozoa</taxon>
        <taxon>Arthropoda</taxon>
        <taxon>Crustacea</taxon>
        <taxon>Branchiopoda</taxon>
        <taxon>Anostraca</taxon>
        <taxon>Artemiidae</taxon>
        <taxon>Artemia</taxon>
    </lineage>
</organism>
<reference evidence="4" key="1">
    <citation type="submission" date="2023-07" db="EMBL/GenBank/DDBJ databases">
        <title>Chromosome-level genome assembly of Artemia franciscana.</title>
        <authorList>
            <person name="Jo E."/>
        </authorList>
    </citation>
    <scope>NUCLEOTIDE SEQUENCE</scope>
    <source>
        <tissue evidence="4">Whole body</tissue>
    </source>
</reference>
<feature type="domain" description="C2H2-type" evidence="3">
    <location>
        <begin position="1228"/>
        <end position="1255"/>
    </location>
</feature>
<feature type="compositionally biased region" description="Polar residues" evidence="2">
    <location>
        <begin position="1143"/>
        <end position="1156"/>
    </location>
</feature>
<name>A0AA88IFX7_ARTSF</name>
<evidence type="ECO:0000313" key="5">
    <source>
        <dbReference type="Proteomes" id="UP001187531"/>
    </source>
</evidence>
<feature type="compositionally biased region" description="Basic and acidic residues" evidence="2">
    <location>
        <begin position="1268"/>
        <end position="1291"/>
    </location>
</feature>
<dbReference type="GO" id="GO:0005634">
    <property type="term" value="C:nucleus"/>
    <property type="evidence" value="ECO:0007669"/>
    <property type="project" value="TreeGrafter"/>
</dbReference>
<sequence>MSEVLANGVTGGMSHPTLLPIRSGAIIMKGPDNDDPRIPPIDGSGKIEHCGPGGSQTAMNWTLWGPSSLQQSKRLALDECERRPNKRKNFRPRNIRVAELPECDSDQEINDHFRRTLLPQKPLERSNDSDPVDLSIKNGIENHSDDESCVSSPSQWMDTNEWLNNDSNDENQNKHGANSDYDQYVNENCPKSGMSDLLNTYGLQRHEISQISESHNREEDSRCSSPSPSQPPTPPETPKDVSFQPNYRDAAPPVLNSENTLAALHAHMQSVLKSVGAPRSPSPTSSLSNSEASDFHKRPGSHNPLNSTSSNGSDMLAYLQSLSMSTTFHSSNHFRSELSNSNQQIREAPVRSSLGVPESTKPSISSQTSVGSSIGNRIGSSTNKQNGPVDYTRYVKRFSSALDCGNSHCKDLNYREHFHCVDCNPRVFVKKEEMIRHFKWHKKRDESLQHGFMRYSPMDDCSDMFSQCTHNRKQTHYHCLKDGCDKVYISTSDVQMHANYHRKDSAIMQEGFQRYRGSEDCRQQHCPFAGQHTTHFHCRRAGCLFTFKNKADMEKHKTYHVKDEQLSRDGFKKFMKTESCNYEACRFSRVCNHIHCIRPGCNYVLHSSGQLYSHKRKHERRDTEIAYRNYRMTHGAMARLGEGECIQAVDQLPFSPETDLPPSLSATAIHQAAMAASLHASFEHQMALGMGMLGSDQNTFQLPMGLNTHQLALLEAQRSALEERKHFRSEADDPAQSPEPKVESAGEYPNETHQIEGPGSYDSQTASRPGSPGIRETVSSPEAMDLTQGRSQPEGNEDKSDWKTSFLCATHTTDCQSDCSLTKIGHFHCLEEDCRMVFKSTDAAKEHHDNHRHQDLITTMFYVTVRFGQIRCPYSQDCQYMSKPVHYHCLWEECSEVIMSGDKPFRRLDHFKMHDYAKRASISELPKETTSQSPENFLDSMFRRKRGRPPKNRVIEMSLPSGSSKGEGPQAIYASFKLPKPATVSPTRDSPLPISSQRFQSPSPTKMLSVMRPETPNTIGAKKLGERFDPNILTVPDMMDCTLGPCQLSKMLHFHCVFPRCGFTTSDNEVASGHRHQPLEAFAAFNDSLECGHPKCLSAKISQHFHCLRTGCNFISVSADAMLSHDREHLTDRSETKDGRKSATPSDGNGPSAPSQSEHESPHRMTVVRAAGTYYPILTPGTSSPIQRQFDHFQEKETKVVMEEKPFAFGPDQSCGRPFCKLKRREHYHCGLCNQAFSDPEKLRPHMQKHSGSALSPSTASKQEPEDERLSDIDSEEDSGKSEDQGTERRDEYVQVTRAMEGVQKVLPSANVLPEDAYVSIGSHPLQSLNAFVAPMHPYGYIGPPFMGPHGFNPMLFGPPGQGYMLHGPPLPFPPSMLQPIPTSPMDVCTPPRKPADPPTPNTPSTPESPWDQKKIRQPTNTRLLKEEPVPDGYVRFRFNEDCRYPQCGYREHQTHFHCTRVDCGYSFCDKTRFVQHTARHERLDTLMGGDFQQYRANIPCGRQGCLHIASLGSVQNKASHFHCLKCDFVCTDTNKVVAHRRQHQKQDSILAAGFEKFTPSQSCRNESCPHNSKQTHYHCLKCSYAVLGLSQMSAHKYRHMD</sequence>
<dbReference type="PROSITE" id="PS00028">
    <property type="entry name" value="ZINC_FINGER_C2H2_1"/>
    <property type="match status" value="8"/>
</dbReference>
<evidence type="ECO:0000313" key="4">
    <source>
        <dbReference type="EMBL" id="KAK2727398.1"/>
    </source>
</evidence>
<feature type="compositionally biased region" description="Low complexity" evidence="2">
    <location>
        <begin position="278"/>
        <end position="292"/>
    </location>
</feature>
<evidence type="ECO:0000256" key="1">
    <source>
        <dbReference type="PROSITE-ProRule" id="PRU00042"/>
    </source>
</evidence>
<keyword evidence="1" id="KW-0863">Zinc-finger</keyword>
<feature type="compositionally biased region" description="Polar residues" evidence="2">
    <location>
        <begin position="149"/>
        <end position="166"/>
    </location>
</feature>
<proteinExistence type="predicted"/>
<feature type="region of interest" description="Disordered" evidence="2">
    <location>
        <begin position="1243"/>
        <end position="1291"/>
    </location>
</feature>
<dbReference type="GO" id="GO:0045944">
    <property type="term" value="P:positive regulation of transcription by RNA polymerase II"/>
    <property type="evidence" value="ECO:0007669"/>
    <property type="project" value="TreeGrafter"/>
</dbReference>
<comment type="caution">
    <text evidence="4">The sequence shown here is derived from an EMBL/GenBank/DDBJ whole genome shotgun (WGS) entry which is preliminary data.</text>
</comment>
<dbReference type="Proteomes" id="UP001187531">
    <property type="component" value="Unassembled WGS sequence"/>
</dbReference>
<accession>A0AA88IFX7</accession>